<organism evidence="3 4">
    <name type="scientific">Cyphellophora attinorum</name>
    <dbReference type="NCBI Taxonomy" id="1664694"/>
    <lineage>
        <taxon>Eukaryota</taxon>
        <taxon>Fungi</taxon>
        <taxon>Dikarya</taxon>
        <taxon>Ascomycota</taxon>
        <taxon>Pezizomycotina</taxon>
        <taxon>Eurotiomycetes</taxon>
        <taxon>Chaetothyriomycetidae</taxon>
        <taxon>Chaetothyriales</taxon>
        <taxon>Cyphellophoraceae</taxon>
        <taxon>Cyphellophora</taxon>
    </lineage>
</organism>
<dbReference type="Gene3D" id="3.20.20.100">
    <property type="entry name" value="NADP-dependent oxidoreductase domain"/>
    <property type="match status" value="1"/>
</dbReference>
<dbReference type="PANTHER" id="PTHR43625:SF40">
    <property type="entry name" value="ALDO-KETO REDUCTASE YAKC [NADP(+)]"/>
    <property type="match status" value="1"/>
</dbReference>
<dbReference type="Proteomes" id="UP000038010">
    <property type="component" value="Unassembled WGS sequence"/>
</dbReference>
<sequence length="357" mass="38999">MPFSIRKIGDTTVPAVGFGCMNLSISASSAADPPPPEDNSLAVLSRAAELGTTFWDTSDAYGPSSHNEKLIGRWLAENPGLRSKIFLCTKFGFKLKPSPTSPIGYEMGIDCSPEHVRTAVNASLDRLGVDTIDLVYAHRVDPFVPIEHTVAAMAELVHAGKVRYIGLSECSATTLRRAYKIHPIAAIQMEFSPWALDLEDPQIGILTAARELDVKIVTYSPLGRGWLTNAKIEKWEDLEPFVGKIRMSVHPRFSREAFEGNLRLKRGLEEMAKEKGVSVGQLTLAWVLSQGDDFIAIPGTKTLKYLEDNAGAREVDFTAEDEAQVRSILKATGGAQGARYSEAFLKACFGDTPALEE</sequence>
<dbReference type="InterPro" id="IPR023210">
    <property type="entry name" value="NADP_OxRdtase_dom"/>
</dbReference>
<dbReference type="GeneID" id="28731678"/>
<dbReference type="AlphaFoldDB" id="A0A0N1HLZ1"/>
<dbReference type="STRING" id="1664694.A0A0N1HLZ1"/>
<proteinExistence type="predicted"/>
<dbReference type="EMBL" id="LFJN01000020">
    <property type="protein sequence ID" value="KPI38156.1"/>
    <property type="molecule type" value="Genomic_DNA"/>
</dbReference>
<reference evidence="3 4" key="1">
    <citation type="submission" date="2015-06" db="EMBL/GenBank/DDBJ databases">
        <title>Draft genome of the ant-associated black yeast Phialophora attae CBS 131958.</title>
        <authorList>
            <person name="Moreno L.F."/>
            <person name="Stielow B.J."/>
            <person name="de Hoog S."/>
            <person name="Vicente V.A."/>
            <person name="Weiss V.A."/>
            <person name="de Vries M."/>
            <person name="Cruz L.M."/>
            <person name="Souza E.M."/>
        </authorList>
    </citation>
    <scope>NUCLEOTIDE SEQUENCE [LARGE SCALE GENOMIC DNA]</scope>
    <source>
        <strain evidence="3 4">CBS 131958</strain>
    </source>
</reference>
<dbReference type="Pfam" id="PF00248">
    <property type="entry name" value="Aldo_ket_red"/>
    <property type="match status" value="1"/>
</dbReference>
<dbReference type="PANTHER" id="PTHR43625">
    <property type="entry name" value="AFLATOXIN B1 ALDEHYDE REDUCTASE"/>
    <property type="match status" value="1"/>
</dbReference>
<evidence type="ECO:0000313" key="3">
    <source>
        <dbReference type="EMBL" id="KPI38156.1"/>
    </source>
</evidence>
<keyword evidence="4" id="KW-1185">Reference proteome</keyword>
<name>A0A0N1HLZ1_9EURO</name>
<dbReference type="SUPFAM" id="SSF51430">
    <property type="entry name" value="NAD(P)-linked oxidoreductase"/>
    <property type="match status" value="1"/>
</dbReference>
<evidence type="ECO:0000259" key="2">
    <source>
        <dbReference type="Pfam" id="PF00248"/>
    </source>
</evidence>
<dbReference type="OrthoDB" id="37537at2759"/>
<accession>A0A0N1HLZ1</accession>
<gene>
    <name evidence="3" type="ORF">AB675_1099</name>
</gene>
<dbReference type="GO" id="GO:0005737">
    <property type="term" value="C:cytoplasm"/>
    <property type="evidence" value="ECO:0007669"/>
    <property type="project" value="TreeGrafter"/>
</dbReference>
<protein>
    <submittedName>
        <fullName evidence="3">Aldo-keto yakc [NADP(+)]</fullName>
    </submittedName>
</protein>
<dbReference type="GO" id="GO:0016491">
    <property type="term" value="F:oxidoreductase activity"/>
    <property type="evidence" value="ECO:0007669"/>
    <property type="project" value="UniProtKB-KW"/>
</dbReference>
<keyword evidence="1" id="KW-0560">Oxidoreductase</keyword>
<evidence type="ECO:0000313" key="4">
    <source>
        <dbReference type="Proteomes" id="UP000038010"/>
    </source>
</evidence>
<dbReference type="RefSeq" id="XP_017998119.1">
    <property type="nucleotide sequence ID" value="XM_018139809.1"/>
</dbReference>
<feature type="domain" description="NADP-dependent oxidoreductase" evidence="2">
    <location>
        <begin position="16"/>
        <end position="329"/>
    </location>
</feature>
<dbReference type="InterPro" id="IPR036812">
    <property type="entry name" value="NAD(P)_OxRdtase_dom_sf"/>
</dbReference>
<dbReference type="InterPro" id="IPR050791">
    <property type="entry name" value="Aldo-Keto_reductase"/>
</dbReference>
<comment type="caution">
    <text evidence="3">The sequence shown here is derived from an EMBL/GenBank/DDBJ whole genome shotgun (WGS) entry which is preliminary data.</text>
</comment>
<evidence type="ECO:0000256" key="1">
    <source>
        <dbReference type="ARBA" id="ARBA00023002"/>
    </source>
</evidence>
<dbReference type="VEuPathDB" id="FungiDB:AB675_1099"/>